<accession>A0A7J6MPC2</accession>
<dbReference type="InterPro" id="IPR026749">
    <property type="entry name" value="Tmem135"/>
</dbReference>
<organism evidence="1 2">
    <name type="scientific">Perkinsus chesapeaki</name>
    <name type="common">Clam parasite</name>
    <name type="synonym">Perkinsus andrewsi</name>
    <dbReference type="NCBI Taxonomy" id="330153"/>
    <lineage>
        <taxon>Eukaryota</taxon>
        <taxon>Sar</taxon>
        <taxon>Alveolata</taxon>
        <taxon>Perkinsozoa</taxon>
        <taxon>Perkinsea</taxon>
        <taxon>Perkinsida</taxon>
        <taxon>Perkinsidae</taxon>
        <taxon>Perkinsus</taxon>
    </lineage>
</organism>
<proteinExistence type="predicted"/>
<keyword evidence="2" id="KW-1185">Reference proteome</keyword>
<dbReference type="Proteomes" id="UP000591131">
    <property type="component" value="Unassembled WGS sequence"/>
</dbReference>
<sequence>MDIPVGMTPSLFPSPHQWGMDFNVMSAITGEVGRLPSIPEESELTSCRSTSQTLADWAAKTLAPDWKDLQDESSSTVCTRGDQNEDYQKIYRTNSGPQGTLLRRGRDRSDRCRQAGARPWHDAPELYPSLEHCILRNFFKGALVASGTMALSATIPSLIRVRPQPEGRLPGILKALLHPSHVRCGVFFGGVVSTTNTLLYLLGTAKRRHRLAWAVGMLSGPWLLALSDSTQYYVAVFILVRTVYVLAELGSREASAISSRLVAVSTSAVAIARIMWCWRNRKHELDPQLVDFVKKRLPSLLDETGRSPKQLILSLVRAFKESCLILTPTYLLPRLVLSAARVRLSEIIDKDSLGGLLRSSAFMAIFLTTARSTSSHIWLGSLASGTLLLLEQPYRRQELAIFLIAQAIHSVSVCRRFLGPLPRTAIFSVCLAICMHFYVNEPRAVPPGYLFLMRRFFDNGKRRHLPVAPLLPKQKMQEELMTRDIAPNEGRFF</sequence>
<dbReference type="PANTHER" id="PTHR12459">
    <property type="entry name" value="TRANSMEMBRANE PROTEIN 135-RELATED"/>
    <property type="match status" value="1"/>
</dbReference>
<evidence type="ECO:0008006" key="3">
    <source>
        <dbReference type="Google" id="ProtNLM"/>
    </source>
</evidence>
<comment type="caution">
    <text evidence="1">The sequence shown here is derived from an EMBL/GenBank/DDBJ whole genome shotgun (WGS) entry which is preliminary data.</text>
</comment>
<dbReference type="AlphaFoldDB" id="A0A7J6MPC2"/>
<dbReference type="EMBL" id="JAAPAO010000091">
    <property type="protein sequence ID" value="KAF4673080.1"/>
    <property type="molecule type" value="Genomic_DNA"/>
</dbReference>
<evidence type="ECO:0000313" key="2">
    <source>
        <dbReference type="Proteomes" id="UP000591131"/>
    </source>
</evidence>
<reference evidence="1 2" key="1">
    <citation type="submission" date="2020-04" db="EMBL/GenBank/DDBJ databases">
        <title>Perkinsus chesapeaki whole genome sequence.</title>
        <authorList>
            <person name="Bogema D.R."/>
        </authorList>
    </citation>
    <scope>NUCLEOTIDE SEQUENCE [LARGE SCALE GENOMIC DNA]</scope>
    <source>
        <strain evidence="1">ATCC PRA-425</strain>
    </source>
</reference>
<dbReference type="OrthoDB" id="436959at2759"/>
<protein>
    <recommendedName>
        <fullName evidence="3">Transmembrane protein 135 N-terminal domain-containing protein</fullName>
    </recommendedName>
</protein>
<evidence type="ECO:0000313" key="1">
    <source>
        <dbReference type="EMBL" id="KAF4673080.1"/>
    </source>
</evidence>
<gene>
    <name evidence="1" type="ORF">FOL47_011020</name>
</gene>
<dbReference type="PANTHER" id="PTHR12459:SF15">
    <property type="entry name" value="TRANSMEMBRANE PROTEIN 135"/>
    <property type="match status" value="1"/>
</dbReference>
<name>A0A7J6MPC2_PERCH</name>